<sequence>MIRYVEDRGFDIQSAPAAKQKREPVTHVSDERFSPRVERSTRRPAFSRIQAVSPLPQGATSGSE</sequence>
<evidence type="ECO:0000313" key="2">
    <source>
        <dbReference type="EMBL" id="OSO87576.1"/>
    </source>
</evidence>
<evidence type="ECO:0000256" key="1">
    <source>
        <dbReference type="SAM" id="MobiDB-lite"/>
    </source>
</evidence>
<dbReference type="Proteomes" id="UP000193587">
    <property type="component" value="Unassembled WGS sequence"/>
</dbReference>
<feature type="compositionally biased region" description="Basic and acidic residues" evidence="1">
    <location>
        <begin position="20"/>
        <end position="41"/>
    </location>
</feature>
<gene>
    <name evidence="2" type="ORF">B9H04_17745</name>
</gene>
<dbReference type="AlphaFoldDB" id="A0A1X4G301"/>
<name>A0A1X4G301_HALEZ</name>
<evidence type="ECO:0000313" key="3">
    <source>
        <dbReference type="Proteomes" id="UP000193587"/>
    </source>
</evidence>
<proteinExistence type="predicted"/>
<reference evidence="2 3" key="1">
    <citation type="submission" date="2017-04" db="EMBL/GenBank/DDBJ databases">
        <title>MLSA of the genus Halorubrum.</title>
        <authorList>
            <person name="De La Haba R."/>
            <person name="Sanchez-Porro C."/>
            <person name="Infante-Dominguez C."/>
            <person name="Ventosa A."/>
        </authorList>
    </citation>
    <scope>NUCLEOTIDE SEQUENCE [LARGE SCALE GENOMIC DNA]</scope>
    <source>
        <strain evidence="2 3">DSM 17463</strain>
    </source>
</reference>
<dbReference type="EMBL" id="NEDJ01000144">
    <property type="protein sequence ID" value="OSO87576.1"/>
    <property type="molecule type" value="Genomic_DNA"/>
</dbReference>
<comment type="caution">
    <text evidence="2">The sequence shown here is derived from an EMBL/GenBank/DDBJ whole genome shotgun (WGS) entry which is preliminary data.</text>
</comment>
<feature type="compositionally biased region" description="Basic and acidic residues" evidence="1">
    <location>
        <begin position="1"/>
        <end position="10"/>
    </location>
</feature>
<organism evidence="2 3">
    <name type="scientific">Halorubrum ezzemoulense DSM 17463</name>
    <dbReference type="NCBI Taxonomy" id="1121945"/>
    <lineage>
        <taxon>Archaea</taxon>
        <taxon>Methanobacteriati</taxon>
        <taxon>Methanobacteriota</taxon>
        <taxon>Stenosarchaea group</taxon>
        <taxon>Halobacteria</taxon>
        <taxon>Halobacteriales</taxon>
        <taxon>Haloferacaceae</taxon>
        <taxon>Halorubrum</taxon>
    </lineage>
</organism>
<feature type="region of interest" description="Disordered" evidence="1">
    <location>
        <begin position="1"/>
        <end position="64"/>
    </location>
</feature>
<accession>A0A1X4G301</accession>
<protein>
    <submittedName>
        <fullName evidence="2">Uncharacterized protein</fullName>
    </submittedName>
</protein>